<dbReference type="GO" id="GO:0046933">
    <property type="term" value="F:proton-transporting ATP synthase activity, rotational mechanism"/>
    <property type="evidence" value="ECO:0007669"/>
    <property type="project" value="UniProtKB-UniRule"/>
</dbReference>
<evidence type="ECO:0000256" key="8">
    <source>
        <dbReference type="ARBA" id="ARBA00023310"/>
    </source>
</evidence>
<dbReference type="EMBL" id="CP003587">
    <property type="protein sequence ID" value="AGY58479.1"/>
    <property type="molecule type" value="Genomic_DNA"/>
</dbReference>
<reference evidence="14 15" key="1">
    <citation type="journal article" date="2013" name="PLoS ONE">
        <title>Cultivation and Complete Genome Sequencing of Gloeobacter kilaueensis sp. nov., from a Lava Cave in Kilauea Caldera, Hawai'i.</title>
        <authorList>
            <person name="Saw J.H."/>
            <person name="Schatz M."/>
            <person name="Brown M.V."/>
            <person name="Kunkel D.D."/>
            <person name="Foster J.S."/>
            <person name="Shick H."/>
            <person name="Christensen S."/>
            <person name="Hou S."/>
            <person name="Wan X."/>
            <person name="Donachie S.P."/>
        </authorList>
    </citation>
    <scope>NUCLEOTIDE SEQUENCE [LARGE SCALE GENOMIC DNA]</scope>
    <source>
        <strain evidence="15">JS</strain>
    </source>
</reference>
<keyword evidence="2 11" id="KW-0138">CF(0)</keyword>
<dbReference type="Proteomes" id="UP000017396">
    <property type="component" value="Chromosome"/>
</dbReference>
<keyword evidence="1 11" id="KW-0813">Transport</keyword>
<evidence type="ECO:0000256" key="12">
    <source>
        <dbReference type="RuleBase" id="RU003848"/>
    </source>
</evidence>
<dbReference type="OrthoDB" id="461217at2"/>
<keyword evidence="3 11" id="KW-0812">Transmembrane</keyword>
<evidence type="ECO:0000256" key="7">
    <source>
        <dbReference type="ARBA" id="ARBA00023136"/>
    </source>
</evidence>
<dbReference type="GO" id="GO:0012505">
    <property type="term" value="C:endomembrane system"/>
    <property type="evidence" value="ECO:0007669"/>
    <property type="project" value="UniProtKB-SubCell"/>
</dbReference>
<proteinExistence type="inferred from homology"/>
<name>U5QLJ6_GLOK1</name>
<evidence type="ECO:0000313" key="15">
    <source>
        <dbReference type="Proteomes" id="UP000017396"/>
    </source>
</evidence>
<feature type="coiled-coil region" evidence="13">
    <location>
        <begin position="55"/>
        <end position="107"/>
    </location>
</feature>
<feature type="transmembrane region" description="Helical" evidence="11">
    <location>
        <begin position="29"/>
        <end position="47"/>
    </location>
</feature>
<dbReference type="KEGG" id="glj:GKIL_2233"/>
<comment type="function">
    <text evidence="9 11">F(1)F(0) ATP synthase produces ATP from ADP in the presence of a proton or sodium gradient. F-type ATPases consist of two structural domains, F(1) containing the extramembraneous catalytic core and F(0) containing the membrane proton channel, linked together by a central stalk and a peripheral stalk. During catalysis, ATP synthesis in the catalytic domain of F(1) is coupled via a rotary mechanism of the central stalk subunits to proton translocation.</text>
</comment>
<evidence type="ECO:0000256" key="6">
    <source>
        <dbReference type="ARBA" id="ARBA00023065"/>
    </source>
</evidence>
<dbReference type="Pfam" id="PF00430">
    <property type="entry name" value="ATP-synt_B"/>
    <property type="match status" value="1"/>
</dbReference>
<keyword evidence="6 11" id="KW-0406">Ion transport</keyword>
<comment type="subunit">
    <text evidence="11">F-type ATPases have 2 components, F(1) - the catalytic core - and F(0) - the membrane proton channel. F(1) has five subunits: alpha(3), beta(3), gamma(1), delta(1), epsilon(1). F(0) has four main subunits: a(1), b(1), b'(1) and c(10-14). The alpha and beta chains form an alternating ring which encloses part of the gamma chain. F(1) is attached to F(0) by a central stalk formed by the gamma and epsilon chains, while a peripheral stalk is formed by the delta, b and b' chains.</text>
</comment>
<keyword evidence="8 11" id="KW-0066">ATP synthesis</keyword>
<comment type="subcellular location">
    <subcellularLocation>
        <location evidence="11">Cell inner membrane</location>
        <topology evidence="11">Single-pass membrane protein</topology>
    </subcellularLocation>
    <subcellularLocation>
        <location evidence="10">Endomembrane system</location>
        <topology evidence="10">Single-pass membrane protein</topology>
    </subcellularLocation>
</comment>
<dbReference type="eggNOG" id="COG0711">
    <property type="taxonomic scope" value="Bacteria"/>
</dbReference>
<dbReference type="Gene3D" id="1.20.5.620">
    <property type="entry name" value="F1F0 ATP synthase subunit B, membrane domain"/>
    <property type="match status" value="1"/>
</dbReference>
<comment type="similarity">
    <text evidence="11 12">Belongs to the ATPase B chain family.</text>
</comment>
<evidence type="ECO:0000256" key="4">
    <source>
        <dbReference type="ARBA" id="ARBA00022781"/>
    </source>
</evidence>
<keyword evidence="15" id="KW-1185">Reference proteome</keyword>
<evidence type="ECO:0000256" key="11">
    <source>
        <dbReference type="HAMAP-Rule" id="MF_01398"/>
    </source>
</evidence>
<keyword evidence="13" id="KW-0175">Coiled coil</keyword>
<dbReference type="HOGENOM" id="CLU_079215_8_1_3"/>
<dbReference type="PANTHER" id="PTHR34264:SF3">
    <property type="entry name" value="ATP SYNTHASE SUBUNIT B, CHLOROPLASTIC"/>
    <property type="match status" value="1"/>
</dbReference>
<dbReference type="InterPro" id="IPR002146">
    <property type="entry name" value="ATP_synth_b/b'su_bac/chlpt"/>
</dbReference>
<evidence type="ECO:0000313" key="14">
    <source>
        <dbReference type="EMBL" id="AGY58479.1"/>
    </source>
</evidence>
<dbReference type="GO" id="GO:0005886">
    <property type="term" value="C:plasma membrane"/>
    <property type="evidence" value="ECO:0007669"/>
    <property type="project" value="UniProtKB-SubCell"/>
</dbReference>
<sequence length="175" mass="19965">MSLLAPLLAQVEIPEHRFGLNLDLLNTNLLNIVIVFGLLFWLGRGYLGRILGERRAEIESSIREVEDRGRQAEQELVVARNNLSTAQAQAQQILAEARTNAERVRTQVLDQAQADIARIRDSIEQDLQSEQQRALAQVRLQVIRDALSRLQQRLPGELDEQTQRRLLDQSIQLLD</sequence>
<evidence type="ECO:0000256" key="9">
    <source>
        <dbReference type="ARBA" id="ARBA00025198"/>
    </source>
</evidence>
<protein>
    <recommendedName>
        <fullName evidence="11">ATP synthase subunit b</fullName>
    </recommendedName>
    <alternativeName>
        <fullName evidence="11">ATP synthase F(0) sector subunit b</fullName>
    </alternativeName>
    <alternativeName>
        <fullName evidence="11">ATPase subunit I</fullName>
    </alternativeName>
    <alternativeName>
        <fullName evidence="11">F-type ATPase subunit b</fullName>
        <shortName evidence="11">F-ATPase subunit b</shortName>
    </alternativeName>
</protein>
<evidence type="ECO:0000256" key="3">
    <source>
        <dbReference type="ARBA" id="ARBA00022692"/>
    </source>
</evidence>
<evidence type="ECO:0000256" key="1">
    <source>
        <dbReference type="ARBA" id="ARBA00022448"/>
    </source>
</evidence>
<evidence type="ECO:0000256" key="2">
    <source>
        <dbReference type="ARBA" id="ARBA00022547"/>
    </source>
</evidence>
<dbReference type="STRING" id="1183438.GKIL_2233"/>
<dbReference type="PANTHER" id="PTHR34264">
    <property type="entry name" value="ATP SYNTHASE SUBUNIT B, CHLOROPLASTIC"/>
    <property type="match status" value="1"/>
</dbReference>
<evidence type="ECO:0000256" key="10">
    <source>
        <dbReference type="ARBA" id="ARBA00037847"/>
    </source>
</evidence>
<evidence type="ECO:0000256" key="13">
    <source>
        <dbReference type="SAM" id="Coils"/>
    </source>
</evidence>
<keyword evidence="7 11" id="KW-0472">Membrane</keyword>
<keyword evidence="14" id="KW-0378">Hydrolase</keyword>
<evidence type="ECO:0000256" key="5">
    <source>
        <dbReference type="ARBA" id="ARBA00022989"/>
    </source>
</evidence>
<accession>U5QLJ6</accession>
<keyword evidence="4 11" id="KW-0375">Hydrogen ion transport</keyword>
<comment type="function">
    <text evidence="11">Component of the F(0) channel, it forms part of the peripheral stalk, linking F(1) to F(0).</text>
</comment>
<dbReference type="CDD" id="cd06503">
    <property type="entry name" value="ATP-synt_Fo_b"/>
    <property type="match status" value="1"/>
</dbReference>
<gene>
    <name evidence="11 14" type="primary">atpF</name>
    <name evidence="14" type="ORF">GKIL_2233</name>
</gene>
<keyword evidence="11" id="KW-1003">Cell membrane</keyword>
<dbReference type="GO" id="GO:0045259">
    <property type="term" value="C:proton-transporting ATP synthase complex"/>
    <property type="evidence" value="ECO:0007669"/>
    <property type="project" value="UniProtKB-KW"/>
</dbReference>
<dbReference type="RefSeq" id="WP_023173635.1">
    <property type="nucleotide sequence ID" value="NC_022600.1"/>
</dbReference>
<organism evidence="14 15">
    <name type="scientific">Gloeobacter kilaueensis (strain ATCC BAA-2537 / CCAP 1431/1 / ULC 316 / JS1)</name>
    <dbReference type="NCBI Taxonomy" id="1183438"/>
    <lineage>
        <taxon>Bacteria</taxon>
        <taxon>Bacillati</taxon>
        <taxon>Cyanobacteriota</taxon>
        <taxon>Cyanophyceae</taxon>
        <taxon>Gloeobacterales</taxon>
        <taxon>Gloeobacteraceae</taxon>
        <taxon>Gloeobacter</taxon>
    </lineage>
</organism>
<dbReference type="GO" id="GO:0016787">
    <property type="term" value="F:hydrolase activity"/>
    <property type="evidence" value="ECO:0007669"/>
    <property type="project" value="UniProtKB-KW"/>
</dbReference>
<keyword evidence="5 11" id="KW-1133">Transmembrane helix</keyword>
<dbReference type="HAMAP" id="MF_01398">
    <property type="entry name" value="ATP_synth_b_bprime"/>
    <property type="match status" value="1"/>
</dbReference>
<dbReference type="AlphaFoldDB" id="U5QLJ6"/>
<dbReference type="NCBIfam" id="NF005606">
    <property type="entry name" value="PRK07352.1"/>
    <property type="match status" value="1"/>
</dbReference>
<keyword evidence="11" id="KW-0997">Cell inner membrane</keyword>